<dbReference type="Araport" id="AT1G74088"/>
<dbReference type="GeneID" id="5007847"/>
<dbReference type="EMBL" id="LUHQ01000001">
    <property type="protein sequence ID" value="OAP16749.1"/>
    <property type="molecule type" value="Genomic_DNA"/>
</dbReference>
<proteinExistence type="predicted"/>
<name>A0A178WEB0_ARATH</name>
<dbReference type="OrthoDB" id="10274480at2759"/>
<comment type="caution">
    <text evidence="2">The sequence shown here is derived from an EMBL/GenBank/DDBJ whole genome shotgun (WGS) entry which is preliminary data.</text>
</comment>
<protein>
    <submittedName>
        <fullName evidence="2">Uncharacterized protein</fullName>
    </submittedName>
</protein>
<dbReference type="AlphaFoldDB" id="A0A178WEB0"/>
<dbReference type="Proteomes" id="UP000078284">
    <property type="component" value="Chromosome 1"/>
</dbReference>
<sequence>MMTMKSHIKNLTVQTTLFGQSVAKAIPKTLECSVVELTSNWLTEPSLQELVDENINSTRPVDNNLGK</sequence>
<evidence type="ECO:0000313" key="1">
    <source>
        <dbReference type="Araport" id="AT1G74088"/>
    </source>
</evidence>
<accession>A0A178WEB0</accession>
<evidence type="ECO:0000313" key="2">
    <source>
        <dbReference type="EMBL" id="OAP16749.1"/>
    </source>
</evidence>
<dbReference type="KEGG" id="ath:AT1G74088"/>
<reference evidence="3" key="1">
    <citation type="journal article" date="2016" name="Proc. Natl. Acad. Sci. U.S.A.">
        <title>Chromosome-level assembly of Arabidopsis thaliana Ler reveals the extent of translocation and inversion polymorphisms.</title>
        <authorList>
            <person name="Zapata L."/>
            <person name="Ding J."/>
            <person name="Willing E.M."/>
            <person name="Hartwig B."/>
            <person name="Bezdan D."/>
            <person name="Jiao W.B."/>
            <person name="Patel V."/>
            <person name="Velikkakam James G."/>
            <person name="Koornneef M."/>
            <person name="Ossowski S."/>
            <person name="Schneeberger K."/>
        </authorList>
    </citation>
    <scope>NUCLEOTIDE SEQUENCE [LARGE SCALE GENOMIC DNA]</scope>
    <source>
        <strain evidence="3">cv. Landsberg erecta</strain>
    </source>
</reference>
<organism evidence="2 3">
    <name type="scientific">Arabidopsis thaliana</name>
    <name type="common">Mouse-ear cress</name>
    <dbReference type="NCBI Taxonomy" id="3702"/>
    <lineage>
        <taxon>Eukaryota</taxon>
        <taxon>Viridiplantae</taxon>
        <taxon>Streptophyta</taxon>
        <taxon>Embryophyta</taxon>
        <taxon>Tracheophyta</taxon>
        <taxon>Spermatophyta</taxon>
        <taxon>Magnoliopsida</taxon>
        <taxon>eudicotyledons</taxon>
        <taxon>Gunneridae</taxon>
        <taxon>Pentapetalae</taxon>
        <taxon>rosids</taxon>
        <taxon>malvids</taxon>
        <taxon>Brassicales</taxon>
        <taxon>Brassicaceae</taxon>
        <taxon>Camelineae</taxon>
        <taxon>Arabidopsis</taxon>
    </lineage>
</organism>
<gene>
    <name evidence="1" type="ordered locus">At1g74088</name>
    <name evidence="2" type="ordered locus">AXX17_At1g68460</name>
</gene>
<dbReference type="RefSeq" id="NP_001185395.1">
    <property type="nucleotide sequence ID" value="NM_001198466.2"/>
</dbReference>
<dbReference type="ExpressionAtlas" id="A0A178WEB0">
    <property type="expression patterns" value="baseline and differential"/>
</dbReference>
<evidence type="ECO:0000313" key="3">
    <source>
        <dbReference type="Proteomes" id="UP000078284"/>
    </source>
</evidence>